<keyword evidence="12" id="KW-0963">Cytoplasm</keyword>
<dbReference type="InterPro" id="IPR000836">
    <property type="entry name" value="PRTase_dom"/>
</dbReference>
<evidence type="ECO:0000256" key="9">
    <source>
        <dbReference type="ARBA" id="ARBA00049535"/>
    </source>
</evidence>
<comment type="similarity">
    <text evidence="11 12">Belongs to the ribose-phosphate pyrophosphokinase family. Class I subfamily.</text>
</comment>
<feature type="domain" description="Ribose-phosphate pyrophosphokinase N-terminal" evidence="13">
    <location>
        <begin position="9"/>
        <end position="124"/>
    </location>
</feature>
<evidence type="ECO:0000256" key="6">
    <source>
        <dbReference type="ARBA" id="ARBA00022777"/>
    </source>
</evidence>
<feature type="binding site" evidence="12">
    <location>
        <position position="134"/>
    </location>
    <ligand>
        <name>Mg(2+)</name>
        <dbReference type="ChEBI" id="CHEBI:18420"/>
    </ligand>
</feature>
<dbReference type="SUPFAM" id="SSF53271">
    <property type="entry name" value="PRTase-like"/>
    <property type="match status" value="1"/>
</dbReference>
<gene>
    <name evidence="12" type="primary">prs</name>
    <name evidence="14" type="ordered locus">Taci_1075</name>
</gene>
<keyword evidence="7 12" id="KW-0067">ATP-binding</keyword>
<keyword evidence="6 12" id="KW-0418">Kinase</keyword>
<evidence type="ECO:0000313" key="15">
    <source>
        <dbReference type="Proteomes" id="UP000002030"/>
    </source>
</evidence>
<feature type="binding site" evidence="12">
    <location>
        <position position="178"/>
    </location>
    <ligand>
        <name>Mg(2+)</name>
        <dbReference type="ChEBI" id="CHEBI:18420"/>
    </ligand>
</feature>
<dbReference type="HOGENOM" id="CLU_033546_2_0_0"/>
<protein>
    <recommendedName>
        <fullName evidence="12">Ribose-phosphate pyrophosphokinase</fullName>
        <shortName evidence="12">RPPK</shortName>
        <ecNumber evidence="12">2.7.6.1</ecNumber>
    </recommendedName>
    <alternativeName>
        <fullName evidence="12">5-phospho-D-ribosyl alpha-1-diphosphate synthase</fullName>
    </alternativeName>
    <alternativeName>
        <fullName evidence="12">Phosphoribosyl diphosphate synthase</fullName>
    </alternativeName>
    <alternativeName>
        <fullName evidence="12">Phosphoribosyl pyrophosphate synthase</fullName>
        <shortName evidence="12">P-Rib-PP synthase</shortName>
        <shortName evidence="12">PRPP synthase</shortName>
        <shortName evidence="12">PRPPase</shortName>
    </alternativeName>
</protein>
<feature type="binding site" evidence="12">
    <location>
        <position position="203"/>
    </location>
    <ligand>
        <name>D-ribose 5-phosphate</name>
        <dbReference type="ChEBI" id="CHEBI:78346"/>
    </ligand>
</feature>
<feature type="binding site" evidence="12">
    <location>
        <position position="229"/>
    </location>
    <ligand>
        <name>D-ribose 5-phosphate</name>
        <dbReference type="ChEBI" id="CHEBI:78346"/>
    </ligand>
</feature>
<dbReference type="OrthoDB" id="9777067at2"/>
<comment type="pathway">
    <text evidence="1 12">Metabolic intermediate biosynthesis; 5-phospho-alpha-D-ribose 1-diphosphate biosynthesis; 5-phospho-alpha-D-ribose 1-diphosphate from D-ribose 5-phosphate (route I): step 1/1.</text>
</comment>
<evidence type="ECO:0000256" key="2">
    <source>
        <dbReference type="ARBA" id="ARBA00022679"/>
    </source>
</evidence>
<comment type="subcellular location">
    <subcellularLocation>
        <location evidence="12">Cytoplasm</location>
    </subcellularLocation>
</comment>
<dbReference type="PATRIC" id="fig|525903.6.peg.1074"/>
<dbReference type="RefSeq" id="WP_012869822.1">
    <property type="nucleotide sequence ID" value="NC_013522.1"/>
</dbReference>
<keyword evidence="4 12" id="KW-0545">Nucleotide biosynthesis</keyword>
<dbReference type="FunFam" id="3.40.50.2020:FF:000001">
    <property type="entry name" value="Ribose-phosphate pyrophosphokinase"/>
    <property type="match status" value="1"/>
</dbReference>
<dbReference type="SMART" id="SM01400">
    <property type="entry name" value="Pribosyltran_N"/>
    <property type="match status" value="1"/>
</dbReference>
<sequence>MTAGLKEIRVLSGSAHPQFAESICMNLGVPLAVCKLFRFSDGEIGVSIEESVRGADVYLVQPTCNPVNENLMELLVMIDALKRASAYRINVVTPYFGYARQDRKTRSREPITAKLVANLLSVAGTNRMIAADLHAGQIQGFFDIPVDHLTGVPLLASYFKRTLKEEIDQEQVVVVSPDIGGVVRARSFAGHLSADLAIVDKRRSHEVANFCEVMEIIGDVSGKVAILVDDIVDTAGTLVNAASALIEKGAKRVLACATHGVLSGQAIDRIKGSVIEELVLTDTIPMSPEKACDKITTLSIAPLFAEAIRRIHSDHSVSILFHQRPVR</sequence>
<dbReference type="GO" id="GO:0005737">
    <property type="term" value="C:cytoplasm"/>
    <property type="evidence" value="ECO:0007669"/>
    <property type="project" value="UniProtKB-SubCell"/>
</dbReference>
<keyword evidence="2 12" id="KW-0808">Transferase</keyword>
<dbReference type="HAMAP" id="MF_00583_B">
    <property type="entry name" value="RibP_PPkinase_B"/>
    <property type="match status" value="1"/>
</dbReference>
<accession>D1B5L6</accession>
<dbReference type="EMBL" id="CP001818">
    <property type="protein sequence ID" value="ACZ19307.1"/>
    <property type="molecule type" value="Genomic_DNA"/>
</dbReference>
<dbReference type="PANTHER" id="PTHR10210">
    <property type="entry name" value="RIBOSE-PHOSPHATE DIPHOSPHOKINASE FAMILY MEMBER"/>
    <property type="match status" value="1"/>
</dbReference>
<reference evidence="14 15" key="1">
    <citation type="journal article" date="2009" name="Stand. Genomic Sci.">
        <title>Complete genome sequence of Thermanaerovibrio acidaminovorans type strain (Su883).</title>
        <authorList>
            <person name="Chovatia M."/>
            <person name="Sikorski J."/>
            <person name="Schroder M."/>
            <person name="Lapidus A."/>
            <person name="Nolan M."/>
            <person name="Tice H."/>
            <person name="Glavina Del Rio T."/>
            <person name="Copeland A."/>
            <person name="Cheng J.F."/>
            <person name="Lucas S."/>
            <person name="Chen F."/>
            <person name="Bruce D."/>
            <person name="Goodwin L."/>
            <person name="Pitluck S."/>
            <person name="Ivanova N."/>
            <person name="Mavromatis K."/>
            <person name="Ovchinnikova G."/>
            <person name="Pati A."/>
            <person name="Chen A."/>
            <person name="Palaniappan K."/>
            <person name="Land M."/>
            <person name="Hauser L."/>
            <person name="Chang Y.J."/>
            <person name="Jeffries C.D."/>
            <person name="Chain P."/>
            <person name="Saunders E."/>
            <person name="Detter J.C."/>
            <person name="Brettin T."/>
            <person name="Rohde M."/>
            <person name="Goker M."/>
            <person name="Spring S."/>
            <person name="Bristow J."/>
            <person name="Markowitz V."/>
            <person name="Hugenholtz P."/>
            <person name="Kyrpides N.C."/>
            <person name="Klenk H.P."/>
            <person name="Eisen J.A."/>
        </authorList>
    </citation>
    <scope>NUCLEOTIDE SEQUENCE [LARGE SCALE GENOMIC DNA]</scope>
    <source>
        <strain evidence="15">ATCC 49978 / DSM 6589 / Su883</strain>
    </source>
</reference>
<organism evidence="14 15">
    <name type="scientific">Thermanaerovibrio acidaminovorans (strain ATCC 49978 / DSM 6589 / Su883)</name>
    <name type="common">Selenomonas acidaminovorans</name>
    <dbReference type="NCBI Taxonomy" id="525903"/>
    <lineage>
        <taxon>Bacteria</taxon>
        <taxon>Thermotogati</taxon>
        <taxon>Synergistota</taxon>
        <taxon>Synergistia</taxon>
        <taxon>Synergistales</taxon>
        <taxon>Synergistaceae</taxon>
        <taxon>Thermanaerovibrio</taxon>
    </lineage>
</organism>
<feature type="active site" evidence="12">
    <location>
        <position position="201"/>
    </location>
</feature>
<proteinExistence type="inferred from homology"/>
<comment type="function">
    <text evidence="10 12">Involved in the biosynthesis of the central metabolite phospho-alpha-D-ribosyl-1-pyrophosphate (PRPP) via the transfer of pyrophosphoryl group from ATP to 1-hydroxyl of ribose-5-phosphate (Rib-5-P).</text>
</comment>
<dbReference type="Proteomes" id="UP000002030">
    <property type="component" value="Chromosome"/>
</dbReference>
<dbReference type="GO" id="GO:0005524">
    <property type="term" value="F:ATP binding"/>
    <property type="evidence" value="ECO:0007669"/>
    <property type="project" value="UniProtKB-KW"/>
</dbReference>
<dbReference type="Pfam" id="PF14572">
    <property type="entry name" value="Pribosyl_synth"/>
    <property type="match status" value="1"/>
</dbReference>
<dbReference type="InterPro" id="IPR037515">
    <property type="entry name" value="Rib-P_diPkinase_bac"/>
</dbReference>
<dbReference type="UniPathway" id="UPA00087">
    <property type="reaction ID" value="UER00172"/>
</dbReference>
<dbReference type="InterPro" id="IPR000842">
    <property type="entry name" value="PRib_PP_synth_CS"/>
</dbReference>
<keyword evidence="3 12" id="KW-0479">Metal-binding</keyword>
<keyword evidence="5 12" id="KW-0547">Nucleotide-binding</keyword>
<dbReference type="GO" id="GO:0004749">
    <property type="term" value="F:ribose phosphate diphosphokinase activity"/>
    <property type="evidence" value="ECO:0007669"/>
    <property type="project" value="UniProtKB-UniRule"/>
</dbReference>
<dbReference type="GO" id="GO:0016301">
    <property type="term" value="F:kinase activity"/>
    <property type="evidence" value="ECO:0007669"/>
    <property type="project" value="UniProtKB-KW"/>
</dbReference>
<dbReference type="GO" id="GO:0009156">
    <property type="term" value="P:ribonucleoside monophosphate biosynthetic process"/>
    <property type="evidence" value="ECO:0007669"/>
    <property type="project" value="InterPro"/>
</dbReference>
<evidence type="ECO:0000256" key="7">
    <source>
        <dbReference type="ARBA" id="ARBA00022840"/>
    </source>
</evidence>
<dbReference type="PROSITE" id="PS00114">
    <property type="entry name" value="PRPP_SYNTHASE"/>
    <property type="match status" value="1"/>
</dbReference>
<dbReference type="InterPro" id="IPR029057">
    <property type="entry name" value="PRTase-like"/>
</dbReference>
<dbReference type="NCBIfam" id="TIGR01251">
    <property type="entry name" value="ribP_PPkin"/>
    <property type="match status" value="1"/>
</dbReference>
<dbReference type="GO" id="GO:0006015">
    <property type="term" value="P:5-phosphoribose 1-diphosphate biosynthetic process"/>
    <property type="evidence" value="ECO:0007669"/>
    <property type="project" value="UniProtKB-UniRule"/>
</dbReference>
<evidence type="ECO:0000259" key="13">
    <source>
        <dbReference type="Pfam" id="PF13793"/>
    </source>
</evidence>
<dbReference type="eggNOG" id="COG0462">
    <property type="taxonomic scope" value="Bacteria"/>
</dbReference>
<dbReference type="Gene3D" id="3.40.50.2020">
    <property type="match status" value="2"/>
</dbReference>
<dbReference type="Pfam" id="PF13793">
    <property type="entry name" value="Pribosyltran_N"/>
    <property type="match status" value="1"/>
</dbReference>
<evidence type="ECO:0000313" key="14">
    <source>
        <dbReference type="EMBL" id="ACZ19307.1"/>
    </source>
</evidence>
<dbReference type="NCBIfam" id="NF002320">
    <property type="entry name" value="PRK01259.1"/>
    <property type="match status" value="1"/>
</dbReference>
<keyword evidence="8 12" id="KW-0460">Magnesium</keyword>
<comment type="subunit">
    <text evidence="12">Homohexamer.</text>
</comment>
<dbReference type="GO" id="GO:0006164">
    <property type="term" value="P:purine nucleotide biosynthetic process"/>
    <property type="evidence" value="ECO:0007669"/>
    <property type="project" value="TreeGrafter"/>
</dbReference>
<evidence type="ECO:0000256" key="11">
    <source>
        <dbReference type="ARBA" id="ARBA00061444"/>
    </source>
</evidence>
<comment type="cofactor">
    <cofactor evidence="12">
        <name>Mg(2+)</name>
        <dbReference type="ChEBI" id="CHEBI:18420"/>
    </cofactor>
    <text evidence="12">Binds 2 Mg(2+) ions per subunit.</text>
</comment>
<feature type="binding site" evidence="12">
    <location>
        <begin position="41"/>
        <end position="43"/>
    </location>
    <ligand>
        <name>ATP</name>
        <dbReference type="ChEBI" id="CHEBI:30616"/>
    </ligand>
</feature>
<dbReference type="EnsemblBacteria" id="ACZ19307">
    <property type="protein sequence ID" value="ACZ19307"/>
    <property type="gene ID" value="Taci_1075"/>
</dbReference>
<dbReference type="GO" id="GO:0000287">
    <property type="term" value="F:magnesium ion binding"/>
    <property type="evidence" value="ECO:0007669"/>
    <property type="project" value="UniProtKB-UniRule"/>
</dbReference>
<dbReference type="EC" id="2.7.6.1" evidence="12"/>
<dbReference type="AlphaFoldDB" id="D1B5L6"/>
<evidence type="ECO:0000256" key="10">
    <source>
        <dbReference type="ARBA" id="ARBA00054914"/>
    </source>
</evidence>
<evidence type="ECO:0000256" key="1">
    <source>
        <dbReference type="ARBA" id="ARBA00004996"/>
    </source>
</evidence>
<dbReference type="GO" id="GO:0002189">
    <property type="term" value="C:ribose phosphate diphosphokinase complex"/>
    <property type="evidence" value="ECO:0007669"/>
    <property type="project" value="TreeGrafter"/>
</dbReference>
<dbReference type="InterPro" id="IPR029099">
    <property type="entry name" value="Pribosyltran_N"/>
</dbReference>
<comment type="catalytic activity">
    <reaction evidence="9 12">
        <text>D-ribose 5-phosphate + ATP = 5-phospho-alpha-D-ribose 1-diphosphate + AMP + H(+)</text>
        <dbReference type="Rhea" id="RHEA:15609"/>
        <dbReference type="ChEBI" id="CHEBI:15378"/>
        <dbReference type="ChEBI" id="CHEBI:30616"/>
        <dbReference type="ChEBI" id="CHEBI:58017"/>
        <dbReference type="ChEBI" id="CHEBI:78346"/>
        <dbReference type="ChEBI" id="CHEBI:456215"/>
        <dbReference type="EC" id="2.7.6.1"/>
    </reaction>
</comment>
<dbReference type="PANTHER" id="PTHR10210:SF41">
    <property type="entry name" value="RIBOSE-PHOSPHATE PYROPHOSPHOKINASE 1, CHLOROPLASTIC"/>
    <property type="match status" value="1"/>
</dbReference>
<feature type="binding site" evidence="12">
    <location>
        <begin position="233"/>
        <end position="237"/>
    </location>
    <ligand>
        <name>D-ribose 5-phosphate</name>
        <dbReference type="ChEBI" id="CHEBI:78346"/>
    </ligand>
</feature>
<name>D1B5L6_THEAS</name>
<dbReference type="KEGG" id="tai:Taci_1075"/>
<dbReference type="InterPro" id="IPR005946">
    <property type="entry name" value="Rib-P_diPkinase"/>
</dbReference>
<evidence type="ECO:0000256" key="5">
    <source>
        <dbReference type="ARBA" id="ARBA00022741"/>
    </source>
</evidence>
<dbReference type="CDD" id="cd06223">
    <property type="entry name" value="PRTases_typeI"/>
    <property type="match status" value="1"/>
</dbReference>
<evidence type="ECO:0000256" key="3">
    <source>
        <dbReference type="ARBA" id="ARBA00022723"/>
    </source>
</evidence>
<evidence type="ECO:0000256" key="12">
    <source>
        <dbReference type="HAMAP-Rule" id="MF_00583"/>
    </source>
</evidence>
<evidence type="ECO:0000256" key="4">
    <source>
        <dbReference type="ARBA" id="ARBA00022727"/>
    </source>
</evidence>
<feature type="binding site" evidence="12">
    <location>
        <begin position="100"/>
        <end position="101"/>
    </location>
    <ligand>
        <name>ATP</name>
        <dbReference type="ChEBI" id="CHEBI:30616"/>
    </ligand>
</feature>
<keyword evidence="15" id="KW-1185">Reference proteome</keyword>
<dbReference type="STRING" id="525903.Taci_1075"/>
<evidence type="ECO:0000256" key="8">
    <source>
        <dbReference type="ARBA" id="ARBA00022842"/>
    </source>
</evidence>